<reference evidence="1 2" key="1">
    <citation type="submission" date="2018-11" db="EMBL/GenBank/DDBJ databases">
        <authorList>
            <consortium name="Pathogen Informatics"/>
        </authorList>
    </citation>
    <scope>NUCLEOTIDE SEQUENCE [LARGE SCALE GENOMIC DNA]</scope>
    <source>
        <strain evidence="1 2">NST_G2</strain>
    </source>
</reference>
<dbReference type="Proteomes" id="UP000275846">
    <property type="component" value="Unassembled WGS sequence"/>
</dbReference>
<dbReference type="EMBL" id="UYSU01037046">
    <property type="protein sequence ID" value="VDL98522.1"/>
    <property type="molecule type" value="Genomic_DNA"/>
</dbReference>
<keyword evidence="2" id="KW-1185">Reference proteome</keyword>
<gene>
    <name evidence="1" type="ORF">SSLN_LOCUS12137</name>
</gene>
<name>A0A3P7CLM9_SCHSO</name>
<dbReference type="AlphaFoldDB" id="A0A3P7CLM9"/>
<evidence type="ECO:0000313" key="1">
    <source>
        <dbReference type="EMBL" id="VDL98522.1"/>
    </source>
</evidence>
<sequence>MVHGLQKVAKFNQVEEDLVQIAFALYRFTDNQADVLFTHVSSFETANADVVITPLAAIDTRHTQSGHTGPNSAVVVTFGLAVSRRASVAARVSLIEGYFPVAPKPTCLSACPSDTSFALPGLRQVVAEETLPDVVKICLVITIKACESFASD</sequence>
<organism evidence="1 2">
    <name type="scientific">Schistocephalus solidus</name>
    <name type="common">Tapeworm</name>
    <dbReference type="NCBI Taxonomy" id="70667"/>
    <lineage>
        <taxon>Eukaryota</taxon>
        <taxon>Metazoa</taxon>
        <taxon>Spiralia</taxon>
        <taxon>Lophotrochozoa</taxon>
        <taxon>Platyhelminthes</taxon>
        <taxon>Cestoda</taxon>
        <taxon>Eucestoda</taxon>
        <taxon>Diphyllobothriidea</taxon>
        <taxon>Diphyllobothriidae</taxon>
        <taxon>Schistocephalus</taxon>
    </lineage>
</organism>
<protein>
    <submittedName>
        <fullName evidence="1">Uncharacterized protein</fullName>
    </submittedName>
</protein>
<evidence type="ECO:0000313" key="2">
    <source>
        <dbReference type="Proteomes" id="UP000275846"/>
    </source>
</evidence>
<proteinExistence type="predicted"/>
<dbReference type="OrthoDB" id="10255285at2759"/>
<accession>A0A3P7CLM9</accession>